<dbReference type="PROSITE" id="PS50956">
    <property type="entry name" value="HTH_ASNC_2"/>
    <property type="match status" value="1"/>
</dbReference>
<keyword evidence="6" id="KW-1185">Reference proteome</keyword>
<dbReference type="Pfam" id="PF13412">
    <property type="entry name" value="HTH_24"/>
    <property type="match status" value="1"/>
</dbReference>
<dbReference type="PANTHER" id="PTHR30154:SF34">
    <property type="entry name" value="TRANSCRIPTIONAL REGULATOR AZLB"/>
    <property type="match status" value="1"/>
</dbReference>
<proteinExistence type="predicted"/>
<keyword evidence="2" id="KW-0238">DNA-binding</keyword>
<dbReference type="InterPro" id="IPR011008">
    <property type="entry name" value="Dimeric_a/b-barrel"/>
</dbReference>
<dbReference type="CDD" id="cd00090">
    <property type="entry name" value="HTH_ARSR"/>
    <property type="match status" value="1"/>
</dbReference>
<keyword evidence="1" id="KW-0805">Transcription regulation</keyword>
<evidence type="ECO:0000256" key="3">
    <source>
        <dbReference type="ARBA" id="ARBA00023163"/>
    </source>
</evidence>
<evidence type="ECO:0000256" key="2">
    <source>
        <dbReference type="ARBA" id="ARBA00023125"/>
    </source>
</evidence>
<feature type="domain" description="HTH asnC-type" evidence="4">
    <location>
        <begin position="3"/>
        <end position="64"/>
    </location>
</feature>
<protein>
    <submittedName>
        <fullName evidence="5">Leucine-responsive regulatory protein</fullName>
    </submittedName>
</protein>
<dbReference type="InterPro" id="IPR019888">
    <property type="entry name" value="Tscrpt_reg_AsnC-like"/>
</dbReference>
<dbReference type="GO" id="GO:0005829">
    <property type="term" value="C:cytosol"/>
    <property type="evidence" value="ECO:0007669"/>
    <property type="project" value="TreeGrafter"/>
</dbReference>
<keyword evidence="3" id="KW-0804">Transcription</keyword>
<dbReference type="InterPro" id="IPR011991">
    <property type="entry name" value="ArsR-like_HTH"/>
</dbReference>
<evidence type="ECO:0000259" key="4">
    <source>
        <dbReference type="PROSITE" id="PS50956"/>
    </source>
</evidence>
<dbReference type="InterPro" id="IPR036390">
    <property type="entry name" value="WH_DNA-bd_sf"/>
</dbReference>
<dbReference type="OrthoDB" id="5476at2"/>
<evidence type="ECO:0000256" key="1">
    <source>
        <dbReference type="ARBA" id="ARBA00023015"/>
    </source>
</evidence>
<dbReference type="Gene3D" id="3.30.70.920">
    <property type="match status" value="1"/>
</dbReference>
<accession>A0A1A8SYN8</accession>
<dbReference type="SUPFAM" id="SSF46785">
    <property type="entry name" value="Winged helix' DNA-binding domain"/>
    <property type="match status" value="1"/>
</dbReference>
<reference evidence="5 6" key="1">
    <citation type="submission" date="2016-06" db="EMBL/GenBank/DDBJ databases">
        <authorList>
            <person name="Kjaerup R.B."/>
            <person name="Dalgaard T.S."/>
            <person name="Juul-Madsen H.R."/>
        </authorList>
    </citation>
    <scope>NUCLEOTIDE SEQUENCE [LARGE SCALE GENOMIC DNA]</scope>
    <source>
        <strain evidence="5 6">CECT 5080</strain>
    </source>
</reference>
<sequence length="143" mass="16465">MTLDRYDEKILAMLVQDARSSVSDISRQVNLSRSAVSERIKRMEEHGKITGYHAHVAILEEDLISAYLALTFRPLSCELVQPYLEKIPEIKMAHSISGDIDLMLLVQVTSMKRLHEIRLEMDSWPNIDKVMTHMCLATRVDRL</sequence>
<dbReference type="GO" id="GO:0043565">
    <property type="term" value="F:sequence-specific DNA binding"/>
    <property type="evidence" value="ECO:0007669"/>
    <property type="project" value="InterPro"/>
</dbReference>
<dbReference type="GO" id="GO:0043200">
    <property type="term" value="P:response to amino acid"/>
    <property type="evidence" value="ECO:0007669"/>
    <property type="project" value="TreeGrafter"/>
</dbReference>
<dbReference type="RefSeq" id="WP_067212700.1">
    <property type="nucleotide sequence ID" value="NZ_FLOC01000001.1"/>
</dbReference>
<dbReference type="InterPro" id="IPR019887">
    <property type="entry name" value="Tscrpt_reg_AsnC/Lrp_C"/>
</dbReference>
<dbReference type="Pfam" id="PF01037">
    <property type="entry name" value="AsnC_trans_reg"/>
    <property type="match status" value="1"/>
</dbReference>
<dbReference type="GO" id="GO:0006355">
    <property type="term" value="P:regulation of DNA-templated transcription"/>
    <property type="evidence" value="ECO:0007669"/>
    <property type="project" value="UniProtKB-ARBA"/>
</dbReference>
<dbReference type="SMART" id="SM00344">
    <property type="entry name" value="HTH_ASNC"/>
    <property type="match status" value="1"/>
</dbReference>
<dbReference type="SUPFAM" id="SSF54909">
    <property type="entry name" value="Dimeric alpha+beta barrel"/>
    <property type="match status" value="1"/>
</dbReference>
<name>A0A1A8SYN8_9GAMM</name>
<dbReference type="PANTHER" id="PTHR30154">
    <property type="entry name" value="LEUCINE-RESPONSIVE REGULATORY PROTEIN"/>
    <property type="match status" value="1"/>
</dbReference>
<dbReference type="InterPro" id="IPR000485">
    <property type="entry name" value="AsnC-type_HTH_dom"/>
</dbReference>
<dbReference type="STRING" id="295068.MAQ5080_00005"/>
<evidence type="ECO:0000313" key="5">
    <source>
        <dbReference type="EMBL" id="SBS24530.1"/>
    </source>
</evidence>
<dbReference type="InterPro" id="IPR019885">
    <property type="entry name" value="Tscrpt_reg_HTH_AsnC-type_CS"/>
</dbReference>
<organism evidence="5 6">
    <name type="scientific">Marinomonas aquimarina</name>
    <dbReference type="NCBI Taxonomy" id="295068"/>
    <lineage>
        <taxon>Bacteria</taxon>
        <taxon>Pseudomonadati</taxon>
        <taxon>Pseudomonadota</taxon>
        <taxon>Gammaproteobacteria</taxon>
        <taxon>Oceanospirillales</taxon>
        <taxon>Oceanospirillaceae</taxon>
        <taxon>Marinomonas</taxon>
    </lineage>
</organism>
<dbReference type="AlphaFoldDB" id="A0A1A8SYN8"/>
<gene>
    <name evidence="5" type="primary">lrp_1</name>
    <name evidence="5" type="ORF">MAQ5080_00005</name>
</gene>
<evidence type="ECO:0000313" key="6">
    <source>
        <dbReference type="Proteomes" id="UP000092627"/>
    </source>
</evidence>
<dbReference type="PRINTS" id="PR00033">
    <property type="entry name" value="HTHASNC"/>
</dbReference>
<dbReference type="PROSITE" id="PS00519">
    <property type="entry name" value="HTH_ASNC_1"/>
    <property type="match status" value="1"/>
</dbReference>
<dbReference type="InterPro" id="IPR036388">
    <property type="entry name" value="WH-like_DNA-bd_sf"/>
</dbReference>
<dbReference type="Proteomes" id="UP000092627">
    <property type="component" value="Unassembled WGS sequence"/>
</dbReference>
<dbReference type="Gene3D" id="1.10.10.10">
    <property type="entry name" value="Winged helix-like DNA-binding domain superfamily/Winged helix DNA-binding domain"/>
    <property type="match status" value="1"/>
</dbReference>
<dbReference type="EMBL" id="FLOC01000001">
    <property type="protein sequence ID" value="SBS24530.1"/>
    <property type="molecule type" value="Genomic_DNA"/>
</dbReference>